<comment type="caution">
    <text evidence="1">The sequence shown here is derived from an EMBL/GenBank/DDBJ whole genome shotgun (WGS) entry which is preliminary data.</text>
</comment>
<protein>
    <submittedName>
        <fullName evidence="1">Uncharacterized protein</fullName>
    </submittedName>
</protein>
<name>A0A8S1NQX1_9CILI</name>
<accession>A0A8S1NQX1</accession>
<dbReference type="Proteomes" id="UP000692954">
    <property type="component" value="Unassembled WGS sequence"/>
</dbReference>
<reference evidence="1" key="1">
    <citation type="submission" date="2021-01" db="EMBL/GenBank/DDBJ databases">
        <authorList>
            <consortium name="Genoscope - CEA"/>
            <person name="William W."/>
        </authorList>
    </citation>
    <scope>NUCLEOTIDE SEQUENCE</scope>
</reference>
<sequence>MGQSCSCNAMLSVSNTEITRRNEVSIREESQNSSEENYIQIENTSRVYTIEYPERFIIIYPAKKENFDSLRKELQHLNKDASFVIQECENLSQDSYYSQEFSSQLLSSLEDFKL</sequence>
<organism evidence="1 2">
    <name type="scientific">Paramecium sonneborni</name>
    <dbReference type="NCBI Taxonomy" id="65129"/>
    <lineage>
        <taxon>Eukaryota</taxon>
        <taxon>Sar</taxon>
        <taxon>Alveolata</taxon>
        <taxon>Ciliophora</taxon>
        <taxon>Intramacronucleata</taxon>
        <taxon>Oligohymenophorea</taxon>
        <taxon>Peniculida</taxon>
        <taxon>Parameciidae</taxon>
        <taxon>Paramecium</taxon>
    </lineage>
</organism>
<evidence type="ECO:0000313" key="1">
    <source>
        <dbReference type="EMBL" id="CAD8089064.1"/>
    </source>
</evidence>
<proteinExistence type="predicted"/>
<evidence type="ECO:0000313" key="2">
    <source>
        <dbReference type="Proteomes" id="UP000692954"/>
    </source>
</evidence>
<gene>
    <name evidence="1" type="ORF">PSON_ATCC_30995.1.T0530243</name>
</gene>
<dbReference type="OrthoDB" id="301500at2759"/>
<dbReference type="AlphaFoldDB" id="A0A8S1NQX1"/>
<dbReference type="EMBL" id="CAJJDN010000053">
    <property type="protein sequence ID" value="CAD8089064.1"/>
    <property type="molecule type" value="Genomic_DNA"/>
</dbReference>
<keyword evidence="2" id="KW-1185">Reference proteome</keyword>